<gene>
    <name evidence="1" type="ORF">GHO28_16315</name>
</gene>
<organism evidence="1 2">
    <name type="scientific">Pseudomonas helleri</name>
    <dbReference type="NCBI Taxonomy" id="1608996"/>
    <lineage>
        <taxon>Bacteria</taxon>
        <taxon>Pseudomonadati</taxon>
        <taxon>Pseudomonadota</taxon>
        <taxon>Gammaproteobacteria</taxon>
        <taxon>Pseudomonadales</taxon>
        <taxon>Pseudomonadaceae</taxon>
        <taxon>Pseudomonas</taxon>
    </lineage>
</organism>
<sequence length="142" mass="15827">MQNQRAIKWAFWGLLVICLLQALYIFISSPFRPDPSKVVSATNVSGGGAVYELLYDTGGATVADTYRYFLMEVQPSDEAVLEKSKKMEPFLVTKSGNAVREVSGDKVKLKTNNTIYKFHGVSIFKLNGEIQIVRFELDATVP</sequence>
<accession>A0A6A7ZEZ6</accession>
<proteinExistence type="predicted"/>
<name>A0A6A7ZEZ6_9PSED</name>
<comment type="caution">
    <text evidence="1">The sequence shown here is derived from an EMBL/GenBank/DDBJ whole genome shotgun (WGS) entry which is preliminary data.</text>
</comment>
<evidence type="ECO:0000313" key="2">
    <source>
        <dbReference type="Proteomes" id="UP000466863"/>
    </source>
</evidence>
<protein>
    <submittedName>
        <fullName evidence="1">Uncharacterized protein</fullName>
    </submittedName>
</protein>
<dbReference type="RefSeq" id="WP_153333140.1">
    <property type="nucleotide sequence ID" value="NZ_CP181271.1"/>
</dbReference>
<reference evidence="1 2" key="1">
    <citation type="submission" date="2019-10" db="EMBL/GenBank/DDBJ databases">
        <title>Evaluation of single-gene subtyping targets for Pseudomonas.</title>
        <authorList>
            <person name="Reichler S.J."/>
            <person name="Orsi R.H."/>
            <person name="Wiedmann M."/>
            <person name="Martin N.H."/>
            <person name="Murphy S.I."/>
        </authorList>
    </citation>
    <scope>NUCLEOTIDE SEQUENCE [LARGE SCALE GENOMIC DNA]</scope>
    <source>
        <strain evidence="1 2">FSL R10-1876</strain>
    </source>
</reference>
<dbReference type="AlphaFoldDB" id="A0A6A7ZEZ6"/>
<dbReference type="Proteomes" id="UP000466863">
    <property type="component" value="Unassembled WGS sequence"/>
</dbReference>
<dbReference type="EMBL" id="WIVV01000078">
    <property type="protein sequence ID" value="MQU44056.1"/>
    <property type="molecule type" value="Genomic_DNA"/>
</dbReference>
<evidence type="ECO:0000313" key="1">
    <source>
        <dbReference type="EMBL" id="MQU44056.1"/>
    </source>
</evidence>